<organism evidence="3 4">
    <name type="scientific">Laodelphax striatellus</name>
    <name type="common">Small brown planthopper</name>
    <name type="synonym">Delphax striatella</name>
    <dbReference type="NCBI Taxonomy" id="195883"/>
    <lineage>
        <taxon>Eukaryota</taxon>
        <taxon>Metazoa</taxon>
        <taxon>Ecdysozoa</taxon>
        <taxon>Arthropoda</taxon>
        <taxon>Hexapoda</taxon>
        <taxon>Insecta</taxon>
        <taxon>Pterygota</taxon>
        <taxon>Neoptera</taxon>
        <taxon>Paraneoptera</taxon>
        <taxon>Hemiptera</taxon>
        <taxon>Auchenorrhyncha</taxon>
        <taxon>Fulgoroidea</taxon>
        <taxon>Delphacidae</taxon>
        <taxon>Criomorphinae</taxon>
        <taxon>Laodelphax</taxon>
    </lineage>
</organism>
<dbReference type="SMR" id="A0A482WIE3"/>
<evidence type="ECO:0000259" key="2">
    <source>
        <dbReference type="PROSITE" id="PS50812"/>
    </source>
</evidence>
<feature type="region of interest" description="Disordered" evidence="1">
    <location>
        <begin position="391"/>
        <end position="542"/>
    </location>
</feature>
<feature type="compositionally biased region" description="Low complexity" evidence="1">
    <location>
        <begin position="468"/>
        <end position="482"/>
    </location>
</feature>
<feature type="compositionally biased region" description="Basic residues" evidence="1">
    <location>
        <begin position="1"/>
        <end position="10"/>
    </location>
</feature>
<dbReference type="Gene3D" id="2.30.30.140">
    <property type="match status" value="1"/>
</dbReference>
<dbReference type="EMBL" id="QKKF02035254">
    <property type="protein sequence ID" value="RZF33032.1"/>
    <property type="molecule type" value="Genomic_DNA"/>
</dbReference>
<feature type="region of interest" description="Disordered" evidence="1">
    <location>
        <begin position="1"/>
        <end position="116"/>
    </location>
</feature>
<proteinExistence type="predicted"/>
<evidence type="ECO:0000256" key="1">
    <source>
        <dbReference type="SAM" id="MobiDB-lite"/>
    </source>
</evidence>
<reference evidence="3 4" key="1">
    <citation type="journal article" date="2017" name="Gigascience">
        <title>Genome sequence of the small brown planthopper, Laodelphax striatellus.</title>
        <authorList>
            <person name="Zhu J."/>
            <person name="Jiang F."/>
            <person name="Wang X."/>
            <person name="Yang P."/>
            <person name="Bao Y."/>
            <person name="Zhao W."/>
            <person name="Wang W."/>
            <person name="Lu H."/>
            <person name="Wang Q."/>
            <person name="Cui N."/>
            <person name="Li J."/>
            <person name="Chen X."/>
            <person name="Luo L."/>
            <person name="Yu J."/>
            <person name="Kang L."/>
            <person name="Cui F."/>
        </authorList>
    </citation>
    <scope>NUCLEOTIDE SEQUENCE [LARGE SCALE GENOMIC DNA]</scope>
    <source>
        <strain evidence="3">Lst14</strain>
    </source>
</reference>
<feature type="region of interest" description="Disordered" evidence="1">
    <location>
        <begin position="135"/>
        <end position="217"/>
    </location>
</feature>
<keyword evidence="4" id="KW-1185">Reference proteome</keyword>
<feature type="compositionally biased region" description="Low complexity" evidence="1">
    <location>
        <begin position="492"/>
        <end position="506"/>
    </location>
</feature>
<feature type="compositionally biased region" description="Basic residues" evidence="1">
    <location>
        <begin position="401"/>
        <end position="410"/>
    </location>
</feature>
<feature type="domain" description="PWWP" evidence="2">
    <location>
        <begin position="250"/>
        <end position="318"/>
    </location>
</feature>
<dbReference type="SUPFAM" id="SSF63748">
    <property type="entry name" value="Tudor/PWWP/MBT"/>
    <property type="match status" value="1"/>
</dbReference>
<dbReference type="GO" id="GO:0005634">
    <property type="term" value="C:nucleus"/>
    <property type="evidence" value="ECO:0007669"/>
    <property type="project" value="UniProtKB-ARBA"/>
</dbReference>
<accession>A0A482WIE3</accession>
<comment type="caution">
    <text evidence="3">The sequence shown here is derived from an EMBL/GenBank/DDBJ whole genome shotgun (WGS) entry which is preliminary data.</text>
</comment>
<dbReference type="Pfam" id="PF00505">
    <property type="entry name" value="HMG_box"/>
    <property type="match status" value="1"/>
</dbReference>
<dbReference type="InParanoid" id="A0A482WIE3"/>
<sequence>MVRPPKKRVYHNVQKQNSEPERQAEPSQDAPDQEEVTQQADSNVDEDVTIETPRKEDTSSPEELDGEMKDPKMSLEANESNMADSSLQEAGESQSVTPTKSRFGRSHKPKVLGDFVSTDKKVSIVLKVSPVNQFKYYKDNRNNFSPRVKHERRGRPRKSLLRDSFGSQKKENSSPKLSQTDSPSSPKISTQISPPSPEKTIAPTECSPSSQKPAQIEEAVVTKSLSVVDEMDVKVDPEEMEPDPGCEWMVGDLAWARIGNHPFWPCIIARDPELGIFTRIRMFTKSLVPHRRLHVQFFGDNGRRSWLSSTSVMNYKGRAAFEELSQSILSAMKRKDPRQVSALVVKPNLKSVWESAVNEAESLLLSSREERVLHFKRLVRKIAISQKLAVVDGDESQPPQRIKRQYRKRKADNSQADPDYVVANKQIKLDPDAVAGQSSTSPELTPRKRGRPRKTLTPIKDPLIKQEPSSSPSSSRPVRLSRTVIKMEVDDSQSSDQPNSESSSIDKVIDEVILQSEEPKKKFRSPPARSSEQMGKVRNKKAKLGAEFNKFSSKQFNKISSKNPEMGVREVEVRVEKMWKDLDDAQKS</sequence>
<dbReference type="AlphaFoldDB" id="A0A482WIE3"/>
<dbReference type="CDD" id="cd00084">
    <property type="entry name" value="HMG-box_SF"/>
    <property type="match status" value="1"/>
</dbReference>
<dbReference type="InterPro" id="IPR000313">
    <property type="entry name" value="PWWP_dom"/>
</dbReference>
<dbReference type="Pfam" id="PF00855">
    <property type="entry name" value="PWWP"/>
    <property type="match status" value="1"/>
</dbReference>
<feature type="compositionally biased region" description="Polar residues" evidence="1">
    <location>
        <begin position="174"/>
        <end position="193"/>
    </location>
</feature>
<dbReference type="OrthoDB" id="6631187at2759"/>
<dbReference type="Proteomes" id="UP000291343">
    <property type="component" value="Unassembled WGS sequence"/>
</dbReference>
<name>A0A482WIE3_LAOST</name>
<dbReference type="STRING" id="195883.A0A482WIE3"/>
<feature type="compositionally biased region" description="Polar residues" evidence="1">
    <location>
        <begin position="77"/>
        <end position="100"/>
    </location>
</feature>
<dbReference type="InterPro" id="IPR036910">
    <property type="entry name" value="HMG_box_dom_sf"/>
</dbReference>
<feature type="non-terminal residue" evidence="3">
    <location>
        <position position="588"/>
    </location>
</feature>
<dbReference type="SUPFAM" id="SSF47095">
    <property type="entry name" value="HMG-box"/>
    <property type="match status" value="1"/>
</dbReference>
<feature type="compositionally biased region" description="Basic residues" evidence="1">
    <location>
        <begin position="147"/>
        <end position="159"/>
    </location>
</feature>
<dbReference type="CDD" id="cd20144">
    <property type="entry name" value="PWWP_NSD_rpt1"/>
    <property type="match status" value="1"/>
</dbReference>
<evidence type="ECO:0000313" key="3">
    <source>
        <dbReference type="EMBL" id="RZF33032.1"/>
    </source>
</evidence>
<protein>
    <recommendedName>
        <fullName evidence="2">PWWP domain-containing protein</fullName>
    </recommendedName>
</protein>
<dbReference type="SMART" id="SM00293">
    <property type="entry name" value="PWWP"/>
    <property type="match status" value="1"/>
</dbReference>
<evidence type="ECO:0000313" key="4">
    <source>
        <dbReference type="Proteomes" id="UP000291343"/>
    </source>
</evidence>
<dbReference type="InterPro" id="IPR009071">
    <property type="entry name" value="HMG_box_dom"/>
</dbReference>
<dbReference type="PROSITE" id="PS50812">
    <property type="entry name" value="PWWP"/>
    <property type="match status" value="1"/>
</dbReference>
<gene>
    <name evidence="3" type="ORF">LSTR_LSTR015416</name>
</gene>